<dbReference type="EMBL" id="WMFL01000029">
    <property type="protein sequence ID" value="NJI01609.1"/>
    <property type="molecule type" value="Genomic_DNA"/>
</dbReference>
<comment type="caution">
    <text evidence="7">The sequence shown here is derived from an EMBL/GenBank/DDBJ whole genome shotgun (WGS) entry which is preliminary data.</text>
</comment>
<comment type="similarity">
    <text evidence="2">Belongs to the bacterial solute-binding protein 8 family.</text>
</comment>
<dbReference type="Proteomes" id="UP000646308">
    <property type="component" value="Unassembled WGS sequence"/>
</dbReference>
<evidence type="ECO:0000256" key="1">
    <source>
        <dbReference type="ARBA" id="ARBA00004196"/>
    </source>
</evidence>
<dbReference type="GeneID" id="57690594"/>
<evidence type="ECO:0000256" key="4">
    <source>
        <dbReference type="ARBA" id="ARBA00022729"/>
    </source>
</evidence>
<dbReference type="PANTHER" id="PTHR30532:SF26">
    <property type="entry name" value="IRON(3+)-HYDROXAMATE-BINDING PROTEIN FHUD"/>
    <property type="match status" value="1"/>
</dbReference>
<dbReference type="Gene3D" id="3.40.50.1980">
    <property type="entry name" value="Nitrogenase molybdenum iron protein domain"/>
    <property type="match status" value="2"/>
</dbReference>
<proteinExistence type="inferred from homology"/>
<dbReference type="SUPFAM" id="SSF53807">
    <property type="entry name" value="Helical backbone' metal receptor"/>
    <property type="match status" value="1"/>
</dbReference>
<dbReference type="PANTHER" id="PTHR30532">
    <property type="entry name" value="IRON III DICITRATE-BINDING PERIPLASMIC PROTEIN"/>
    <property type="match status" value="1"/>
</dbReference>
<dbReference type="RefSeq" id="WP_107368945.1">
    <property type="nucleotide sequence ID" value="NZ_CP045927.1"/>
</dbReference>
<dbReference type="PROSITE" id="PS50983">
    <property type="entry name" value="FE_B12_PBP"/>
    <property type="match status" value="1"/>
</dbReference>
<dbReference type="InterPro" id="IPR051313">
    <property type="entry name" value="Bact_iron-sidero_bind"/>
</dbReference>
<accession>A0A2T4MHF0</accession>
<keyword evidence="4 5" id="KW-0732">Signal</keyword>
<comment type="subcellular location">
    <subcellularLocation>
        <location evidence="1">Cell envelope</location>
    </subcellularLocation>
</comment>
<dbReference type="AlphaFoldDB" id="A0A2T4MHF0"/>
<keyword evidence="3" id="KW-0813">Transport</keyword>
<sequence length="304" mass="34841">MKKVFLMVLCSILFLAACTHTNHKEESSQETRTYTLENGKTTTVPKNPKRVAVLTGFYVGDFIELGIKPIAVSNIVQDSSILKSHLKDTTFIGDGDVEKLAKLKPDLIIVDASDKNIKKYEKIATTIPYTYTKYNHKEILKELGKLTNTEDKAQNWIKKWDTQTAKDKKDIQQKIGHATASVFEPDVKEIYVYNSSWGRGLDIVHDAFGMPMAQKYKEKLQQDKKGYAAISKEEIADYAGDYIFLSKPSYSTFDFENSKTWKNIEAVKKNRVISYKAEDYWFTDPITLDHLRVKLKKEILNKSQ</sequence>
<feature type="signal peptide" evidence="5">
    <location>
        <begin position="1"/>
        <end position="16"/>
    </location>
</feature>
<evidence type="ECO:0000313" key="7">
    <source>
        <dbReference type="EMBL" id="NJI01609.1"/>
    </source>
</evidence>
<dbReference type="Pfam" id="PF01497">
    <property type="entry name" value="Peripla_BP_2"/>
    <property type="match status" value="1"/>
</dbReference>
<dbReference type="CDD" id="cd01138">
    <property type="entry name" value="FeuA"/>
    <property type="match status" value="1"/>
</dbReference>
<evidence type="ECO:0000256" key="2">
    <source>
        <dbReference type="ARBA" id="ARBA00008814"/>
    </source>
</evidence>
<evidence type="ECO:0000259" key="6">
    <source>
        <dbReference type="PROSITE" id="PS50983"/>
    </source>
</evidence>
<feature type="chain" id="PRO_5044070808" evidence="5">
    <location>
        <begin position="17"/>
        <end position="304"/>
    </location>
</feature>
<evidence type="ECO:0000256" key="5">
    <source>
        <dbReference type="SAM" id="SignalP"/>
    </source>
</evidence>
<dbReference type="GO" id="GO:0030288">
    <property type="term" value="C:outer membrane-bounded periplasmic space"/>
    <property type="evidence" value="ECO:0007669"/>
    <property type="project" value="TreeGrafter"/>
</dbReference>
<dbReference type="GO" id="GO:1901678">
    <property type="term" value="P:iron coordination entity transport"/>
    <property type="evidence" value="ECO:0007669"/>
    <property type="project" value="UniProtKB-ARBA"/>
</dbReference>
<dbReference type="InterPro" id="IPR002491">
    <property type="entry name" value="ABC_transptr_periplasmic_BD"/>
</dbReference>
<evidence type="ECO:0000313" key="8">
    <source>
        <dbReference type="Proteomes" id="UP000646308"/>
    </source>
</evidence>
<feature type="domain" description="Fe/B12 periplasmic-binding" evidence="6">
    <location>
        <begin position="50"/>
        <end position="303"/>
    </location>
</feature>
<dbReference type="PROSITE" id="PS51257">
    <property type="entry name" value="PROKAR_LIPOPROTEIN"/>
    <property type="match status" value="1"/>
</dbReference>
<organism evidence="7 8">
    <name type="scientific">Staphylococcus agnetis</name>
    <dbReference type="NCBI Taxonomy" id="985762"/>
    <lineage>
        <taxon>Bacteria</taxon>
        <taxon>Bacillati</taxon>
        <taxon>Bacillota</taxon>
        <taxon>Bacilli</taxon>
        <taxon>Bacillales</taxon>
        <taxon>Staphylococcaceae</taxon>
        <taxon>Staphylococcus</taxon>
    </lineage>
</organism>
<protein>
    <submittedName>
        <fullName evidence="7">ABC transporter substrate-binding protein</fullName>
    </submittedName>
</protein>
<reference evidence="7" key="1">
    <citation type="submission" date="2019-11" db="EMBL/GenBank/DDBJ databases">
        <title>Whole genome comparisons of Staphylococcus agnetis isolates from cattle and chickens.</title>
        <authorList>
            <person name="Rhoads D."/>
            <person name="Shwani A."/>
            <person name="Adkins P."/>
            <person name="Calcutt M."/>
            <person name="Middleton J."/>
        </authorList>
    </citation>
    <scope>NUCLEOTIDE SEQUENCE</scope>
    <source>
        <strain evidence="7">1387</strain>
    </source>
</reference>
<gene>
    <name evidence="7" type="ORF">GLV84_01795</name>
</gene>
<evidence type="ECO:0000256" key="3">
    <source>
        <dbReference type="ARBA" id="ARBA00022448"/>
    </source>
</evidence>
<name>A0A2T4MHF0_9STAP</name>